<dbReference type="EMBL" id="CAJNOO010000187">
    <property type="protein sequence ID" value="CAF0848311.1"/>
    <property type="molecule type" value="Genomic_DNA"/>
</dbReference>
<dbReference type="EMBL" id="CAJNOL010000530">
    <property type="protein sequence ID" value="CAF1104349.1"/>
    <property type="molecule type" value="Genomic_DNA"/>
</dbReference>
<evidence type="ECO:0000313" key="7">
    <source>
        <dbReference type="EMBL" id="CAF3559752.1"/>
    </source>
</evidence>
<evidence type="ECO:0000256" key="1">
    <source>
        <dbReference type="SAM" id="SignalP"/>
    </source>
</evidence>
<name>A0A813QTR6_9BILA</name>
<dbReference type="Proteomes" id="UP000663874">
    <property type="component" value="Unassembled WGS sequence"/>
</dbReference>
<proteinExistence type="predicted"/>
<evidence type="ECO:0000313" key="3">
    <source>
        <dbReference type="EMBL" id="CAF0848311.1"/>
    </source>
</evidence>
<dbReference type="EMBL" id="CAJOBE010000071">
    <property type="protein sequence ID" value="CAF3559752.1"/>
    <property type="molecule type" value="Genomic_DNA"/>
</dbReference>
<keyword evidence="1" id="KW-0732">Signal</keyword>
<comment type="caution">
    <text evidence="2">The sequence shown here is derived from an EMBL/GenBank/DDBJ whole genome shotgun (WGS) entry which is preliminary data.</text>
</comment>
<evidence type="ECO:0000313" key="4">
    <source>
        <dbReference type="EMBL" id="CAF1104349.1"/>
    </source>
</evidence>
<evidence type="ECO:0000313" key="8">
    <source>
        <dbReference type="Proteomes" id="UP000663854"/>
    </source>
</evidence>
<dbReference type="EMBL" id="CAJOAX010000025">
    <property type="protein sequence ID" value="CAF3483947.1"/>
    <property type="molecule type" value="Genomic_DNA"/>
</dbReference>
<dbReference type="Proteomes" id="UP000663854">
    <property type="component" value="Unassembled WGS sequence"/>
</dbReference>
<dbReference type="Proteomes" id="UP000663823">
    <property type="component" value="Unassembled WGS sequence"/>
</dbReference>
<evidence type="ECO:0000313" key="6">
    <source>
        <dbReference type="EMBL" id="CAF3483947.1"/>
    </source>
</evidence>
<keyword evidence="9" id="KW-1185">Reference proteome</keyword>
<dbReference type="AlphaFoldDB" id="A0A813QTR6"/>
<dbReference type="Proteomes" id="UP000663882">
    <property type="component" value="Unassembled WGS sequence"/>
</dbReference>
<accession>A0A813QTR6</accession>
<feature type="chain" id="PRO_5044131806" evidence="1">
    <location>
        <begin position="37"/>
        <end position="135"/>
    </location>
</feature>
<gene>
    <name evidence="7" type="ORF">FNK824_LOCUS1388</name>
    <name evidence="4" type="ORF">JXQ802_LOCUS19368</name>
    <name evidence="6" type="ORF">OTI717_LOCUS703</name>
    <name evidence="2" type="ORF">PYM288_LOCUS3174</name>
    <name evidence="3" type="ORF">RFH988_LOCUS6320</name>
    <name evidence="5" type="ORF">SEV965_LOCUS16368</name>
</gene>
<evidence type="ECO:0000313" key="9">
    <source>
        <dbReference type="Proteomes" id="UP000663870"/>
    </source>
</evidence>
<dbReference type="Proteomes" id="UP000663889">
    <property type="component" value="Unassembled WGS sequence"/>
</dbReference>
<evidence type="ECO:0000313" key="5">
    <source>
        <dbReference type="EMBL" id="CAF1110808.1"/>
    </source>
</evidence>
<dbReference type="EMBL" id="CAJNOH010000023">
    <property type="protein sequence ID" value="CAF0772290.1"/>
    <property type="molecule type" value="Genomic_DNA"/>
</dbReference>
<sequence length="135" mass="15252">MAFFMLSCKSSSSSKQIYMSTLIVLVVVCSFSCCSSSPAYVFGSSIDDISKNVDDNDKDFYGQNNHDDPLPSRLSLSSSIHDINTIKHPTLSKSRFLNLLLDPAFIQEEGLSHRPHHDRFYNRRYAPQAFHAMRG</sequence>
<dbReference type="Proteomes" id="UP000663870">
    <property type="component" value="Unassembled WGS sequence"/>
</dbReference>
<feature type="signal peptide" evidence="1">
    <location>
        <begin position="1"/>
        <end position="36"/>
    </location>
</feature>
<dbReference type="EMBL" id="CAJNOU010000894">
    <property type="protein sequence ID" value="CAF1110808.1"/>
    <property type="molecule type" value="Genomic_DNA"/>
</dbReference>
<evidence type="ECO:0000313" key="2">
    <source>
        <dbReference type="EMBL" id="CAF0772290.1"/>
    </source>
</evidence>
<organism evidence="2 8">
    <name type="scientific">Rotaria sordida</name>
    <dbReference type="NCBI Taxonomy" id="392033"/>
    <lineage>
        <taxon>Eukaryota</taxon>
        <taxon>Metazoa</taxon>
        <taxon>Spiralia</taxon>
        <taxon>Gnathifera</taxon>
        <taxon>Rotifera</taxon>
        <taxon>Eurotatoria</taxon>
        <taxon>Bdelloidea</taxon>
        <taxon>Philodinida</taxon>
        <taxon>Philodinidae</taxon>
        <taxon>Rotaria</taxon>
    </lineage>
</organism>
<dbReference type="OrthoDB" id="9977195at2759"/>
<protein>
    <submittedName>
        <fullName evidence="2">Uncharacterized protein</fullName>
    </submittedName>
</protein>
<reference evidence="2" key="1">
    <citation type="submission" date="2021-02" db="EMBL/GenBank/DDBJ databases">
        <authorList>
            <person name="Nowell W R."/>
        </authorList>
    </citation>
    <scope>NUCLEOTIDE SEQUENCE</scope>
</reference>